<feature type="signal peptide" evidence="1">
    <location>
        <begin position="1"/>
        <end position="19"/>
    </location>
</feature>
<dbReference type="NCBIfam" id="TIGR04131">
    <property type="entry name" value="Bac_Flav_CTERM"/>
    <property type="match status" value="1"/>
</dbReference>
<dbReference type="SUPFAM" id="SSF82171">
    <property type="entry name" value="DPP6 N-terminal domain-like"/>
    <property type="match status" value="1"/>
</dbReference>
<protein>
    <submittedName>
        <fullName evidence="2">T9SS type B sorting domain-containing protein</fullName>
    </submittedName>
</protein>
<organism evidence="2 3">
    <name type="scientific">Winogradskyella litorisediminis</name>
    <dbReference type="NCBI Taxonomy" id="1156618"/>
    <lineage>
        <taxon>Bacteria</taxon>
        <taxon>Pseudomonadati</taxon>
        <taxon>Bacteroidota</taxon>
        <taxon>Flavobacteriia</taxon>
        <taxon>Flavobacteriales</taxon>
        <taxon>Flavobacteriaceae</taxon>
        <taxon>Winogradskyella</taxon>
    </lineage>
</organism>
<evidence type="ECO:0000256" key="1">
    <source>
        <dbReference type="SAM" id="SignalP"/>
    </source>
</evidence>
<dbReference type="EMBL" id="JBHTJL010000011">
    <property type="protein sequence ID" value="MFD1063437.1"/>
    <property type="molecule type" value="Genomic_DNA"/>
</dbReference>
<dbReference type="RefSeq" id="WP_386130352.1">
    <property type="nucleotide sequence ID" value="NZ_JBHTJL010000011.1"/>
</dbReference>
<comment type="caution">
    <text evidence="2">The sequence shown here is derived from an EMBL/GenBank/DDBJ whole genome shotgun (WGS) entry which is preliminary data.</text>
</comment>
<keyword evidence="3" id="KW-1185">Reference proteome</keyword>
<evidence type="ECO:0000313" key="2">
    <source>
        <dbReference type="EMBL" id="MFD1063437.1"/>
    </source>
</evidence>
<dbReference type="Proteomes" id="UP001597013">
    <property type="component" value="Unassembled WGS sequence"/>
</dbReference>
<dbReference type="InterPro" id="IPR026341">
    <property type="entry name" value="T9SS_type_B"/>
</dbReference>
<accession>A0ABW3N717</accession>
<proteinExistence type="predicted"/>
<dbReference type="Pfam" id="PF13585">
    <property type="entry name" value="CHU_C"/>
    <property type="match status" value="1"/>
</dbReference>
<name>A0ABW3N717_9FLAO</name>
<sequence length="1130" mass="124224">MKKIFFLLAVLLFADYLSAQQEASNWFFGDGAGIQFNNDGTITPTTGNLSTDEGCTSISDTNGQLLFYTDGITVYDRNGDPMPNGFGLKGNPSSTQSALIVPKPQDPNIYYIFTVDTFFNNNPDEGFHFYEVDMTLNGGLGNVVAGSETQLLRDSSEKISAVLKDCNSENIWVITLSNATGDPAPPNTPNQFDTFHAYEVTATGVNTTSVTSPLGTTISEQRGYLKLSPNGEKLAIANIDEGLFLCDFDVTTGTVTNVSSPIFITSVTNGALFTYGIEFSPNSELLYVSSYNNFFVNPGSNPENNNPANHFSSLVQFDLTAADIQGSQVRIHQGQGYRSALQTGPDGKIYRTSSASYDNGLPFLTFIENPNELGLNCDYDFIANRINLINNSRQGLPPFIASFFTETIDIINAPDITTTNSLPLCDGDSFTLMADNIAGATYTWSFNGNVQPTPTIPYEYEVTQNGLYEVLIELNNGDCETFEGVANVEYFSQVEAFAPANTAPQNISIDVCDDNLNDSQFTFQDFDVQIPNIIGTQNPADFNIKFYRNLSDANDDNNEIIFPFTNEINNQPIFVRVENIQNPNCFTTTDTNTGENIQFFLNVFDSPIANQIPNIDECDLEGDTTDGVITTVLSSLDADALGMQSNTTFSVSYHISAADALTGDDPLTNNYQNTPFNDQVFYRVVNNSNNECVATGSFTITVDLTPEVNDISLFQCDEDGTPDGRTVFNIIEKEEDITGGNANFSVAYYLDMTDAMNETDPIDAVNFENTSNPQIIVARVTDTTTDCFSFSEIELEVSATSANDAYLGVCDTDDIEDGFTEFDLSQADAQVLDGLPTGLDLVYYLTLDDALSESNPLPNNFTNTEVNSQIIYARVENNNDCYGINEVELEVLTLPNVITEFETLYCLNNFPESITIDGGVVDDVPNNYYYNWSTGETTIEIEINEPGTYTVEVSNVAGCSKTRTVTVLASNIATIDNIEITDATENNTVTVLASGEGDYEYSLDDPNGVYQASNVFENVRPGIYTVFVRDRNGCGVAEELISVVGFPKFFTPNGDNQNDYWQVKGISEQFQPDTIIYIYDKYGKLLSEINPLSTGWDGTYNGNPMPSSDYWFSVTLQDGRRFSSHFALKR</sequence>
<feature type="chain" id="PRO_5045261115" evidence="1">
    <location>
        <begin position="20"/>
        <end position="1130"/>
    </location>
</feature>
<gene>
    <name evidence="2" type="ORF">ACFQ1Q_09290</name>
</gene>
<keyword evidence="1" id="KW-0732">Signal</keyword>
<reference evidence="3" key="1">
    <citation type="journal article" date="2019" name="Int. J. Syst. Evol. Microbiol.">
        <title>The Global Catalogue of Microorganisms (GCM) 10K type strain sequencing project: providing services to taxonomists for standard genome sequencing and annotation.</title>
        <authorList>
            <consortium name="The Broad Institute Genomics Platform"/>
            <consortium name="The Broad Institute Genome Sequencing Center for Infectious Disease"/>
            <person name="Wu L."/>
            <person name="Ma J."/>
        </authorList>
    </citation>
    <scope>NUCLEOTIDE SEQUENCE [LARGE SCALE GENOMIC DNA]</scope>
    <source>
        <strain evidence="3">CCUG 62215</strain>
    </source>
</reference>
<evidence type="ECO:0000313" key="3">
    <source>
        <dbReference type="Proteomes" id="UP001597013"/>
    </source>
</evidence>